<dbReference type="HOGENOM" id="CLU_622055_0_0_11"/>
<evidence type="ECO:0000256" key="7">
    <source>
        <dbReference type="RuleBase" id="RU362042"/>
    </source>
</evidence>
<evidence type="ECO:0000256" key="2">
    <source>
        <dbReference type="ARBA" id="ARBA00004401"/>
    </source>
</evidence>
<dbReference type="InterPro" id="IPR036286">
    <property type="entry name" value="LexA/Signal_pep-like_sf"/>
</dbReference>
<evidence type="ECO:0000256" key="6">
    <source>
        <dbReference type="PIRSR" id="PIRSR600223-1"/>
    </source>
</evidence>
<evidence type="ECO:0000256" key="4">
    <source>
        <dbReference type="ARBA" id="ARBA00013208"/>
    </source>
</evidence>
<protein>
    <recommendedName>
        <fullName evidence="4 7">Signal peptidase I</fullName>
        <ecNumber evidence="4 7">3.4.21.89</ecNumber>
    </recommendedName>
</protein>
<feature type="active site" evidence="6">
    <location>
        <position position="299"/>
    </location>
</feature>
<evidence type="ECO:0000313" key="10">
    <source>
        <dbReference type="EMBL" id="EPD26911.1"/>
    </source>
</evidence>
<name>S2VJG4_9ACTO</name>
<feature type="domain" description="Peptidase S26" evidence="9">
    <location>
        <begin position="198"/>
        <end position="387"/>
    </location>
</feature>
<feature type="compositionally biased region" description="Polar residues" evidence="8">
    <location>
        <begin position="148"/>
        <end position="167"/>
    </location>
</feature>
<organism evidence="10 11">
    <name type="scientific">Actinotignum schaalii FB123-CNA-2</name>
    <dbReference type="NCBI Taxonomy" id="883067"/>
    <lineage>
        <taxon>Bacteria</taxon>
        <taxon>Bacillati</taxon>
        <taxon>Actinomycetota</taxon>
        <taxon>Actinomycetes</taxon>
        <taxon>Actinomycetales</taxon>
        <taxon>Actinomycetaceae</taxon>
        <taxon>Actinotignum</taxon>
    </lineage>
</organism>
<dbReference type="InterPro" id="IPR000223">
    <property type="entry name" value="Pept_S26A_signal_pept_1"/>
</dbReference>
<reference evidence="10 11" key="1">
    <citation type="submission" date="2013-05" db="EMBL/GenBank/DDBJ databases">
        <title>The Genome Sequence of Actinobaculum schaalii FB123-CNA2.</title>
        <authorList>
            <consortium name="The Broad Institute Genomics Platform"/>
            <person name="Earl A."/>
            <person name="Ward D."/>
            <person name="Feldgarden M."/>
            <person name="Gevers D."/>
            <person name="Saerens B."/>
            <person name="Vaneechoutte M."/>
            <person name="Walker B."/>
            <person name="Young S."/>
            <person name="Zeng Q."/>
            <person name="Gargeya S."/>
            <person name="Fitzgerald M."/>
            <person name="Haas B."/>
            <person name="Abouelleil A."/>
            <person name="Allen A.W."/>
            <person name="Alvarado L."/>
            <person name="Arachchi H.M."/>
            <person name="Berlin A.M."/>
            <person name="Chapman S.B."/>
            <person name="Gainer-Dewar J."/>
            <person name="Goldberg J."/>
            <person name="Griggs A."/>
            <person name="Gujja S."/>
            <person name="Hansen M."/>
            <person name="Howarth C."/>
            <person name="Imamovic A."/>
            <person name="Ireland A."/>
            <person name="Larimer J."/>
            <person name="McCowan C."/>
            <person name="Murphy C."/>
            <person name="Pearson M."/>
            <person name="Poon T.W."/>
            <person name="Priest M."/>
            <person name="Roberts A."/>
            <person name="Saif S."/>
            <person name="Shea T."/>
            <person name="Sisk P."/>
            <person name="Sykes S."/>
            <person name="Wortman J."/>
            <person name="Nusbaum C."/>
            <person name="Birren B."/>
        </authorList>
    </citation>
    <scope>NUCLEOTIDE SEQUENCE [LARGE SCALE GENOMIC DNA]</scope>
    <source>
        <strain evidence="10 11">FB123-CNA-2</strain>
    </source>
</reference>
<dbReference type="CDD" id="cd06530">
    <property type="entry name" value="S26_SPase_I"/>
    <property type="match status" value="1"/>
</dbReference>
<dbReference type="PRINTS" id="PR00727">
    <property type="entry name" value="LEADERPTASE"/>
</dbReference>
<dbReference type="EC" id="3.4.21.89" evidence="4 7"/>
<feature type="active site" evidence="6">
    <location>
        <position position="227"/>
    </location>
</feature>
<keyword evidence="7" id="KW-1133">Transmembrane helix</keyword>
<evidence type="ECO:0000313" key="11">
    <source>
        <dbReference type="Proteomes" id="UP000014393"/>
    </source>
</evidence>
<evidence type="ECO:0000256" key="3">
    <source>
        <dbReference type="ARBA" id="ARBA00009370"/>
    </source>
</evidence>
<dbReference type="AlphaFoldDB" id="S2VJG4"/>
<gene>
    <name evidence="10" type="ORF">HMPREF9237_00845</name>
</gene>
<accession>S2VJG4</accession>
<dbReference type="PROSITE" id="PS00761">
    <property type="entry name" value="SPASE_I_3"/>
    <property type="match status" value="1"/>
</dbReference>
<dbReference type="GO" id="GO:0009003">
    <property type="term" value="F:signal peptidase activity"/>
    <property type="evidence" value="ECO:0007669"/>
    <property type="project" value="UniProtKB-EC"/>
</dbReference>
<keyword evidence="7" id="KW-0472">Membrane</keyword>
<dbReference type="EMBL" id="AGWM01000010">
    <property type="protein sequence ID" value="EPD26911.1"/>
    <property type="molecule type" value="Genomic_DNA"/>
</dbReference>
<dbReference type="PANTHER" id="PTHR43390">
    <property type="entry name" value="SIGNAL PEPTIDASE I"/>
    <property type="match status" value="1"/>
</dbReference>
<dbReference type="InterPro" id="IPR019758">
    <property type="entry name" value="Pept_S26A_signal_pept_1_CS"/>
</dbReference>
<dbReference type="eggNOG" id="COG0681">
    <property type="taxonomic scope" value="Bacteria"/>
</dbReference>
<evidence type="ECO:0000256" key="5">
    <source>
        <dbReference type="ARBA" id="ARBA00022801"/>
    </source>
</evidence>
<keyword evidence="5 7" id="KW-0378">Hydrolase</keyword>
<dbReference type="Gene3D" id="2.10.109.10">
    <property type="entry name" value="Umud Fragment, subunit A"/>
    <property type="match status" value="1"/>
</dbReference>
<dbReference type="Pfam" id="PF10502">
    <property type="entry name" value="Peptidase_S26"/>
    <property type="match status" value="1"/>
</dbReference>
<dbReference type="PANTHER" id="PTHR43390:SF1">
    <property type="entry name" value="CHLOROPLAST PROCESSING PEPTIDASE"/>
    <property type="match status" value="1"/>
</dbReference>
<feature type="compositionally biased region" description="Basic residues" evidence="8">
    <location>
        <begin position="22"/>
        <end position="32"/>
    </location>
</feature>
<feature type="compositionally biased region" description="Acidic residues" evidence="8">
    <location>
        <begin position="50"/>
        <end position="62"/>
    </location>
</feature>
<dbReference type="GO" id="GO:0004252">
    <property type="term" value="F:serine-type endopeptidase activity"/>
    <property type="evidence" value="ECO:0007669"/>
    <property type="project" value="InterPro"/>
</dbReference>
<keyword evidence="11" id="KW-1185">Reference proteome</keyword>
<comment type="catalytic activity">
    <reaction evidence="1 7">
        <text>Cleavage of hydrophobic, N-terminal signal or leader sequences from secreted and periplasmic proteins.</text>
        <dbReference type="EC" id="3.4.21.89"/>
    </reaction>
</comment>
<feature type="transmembrane region" description="Helical" evidence="7">
    <location>
        <begin position="199"/>
        <end position="221"/>
    </location>
</feature>
<comment type="caution">
    <text evidence="10">The sequence shown here is derived from an EMBL/GenBank/DDBJ whole genome shotgun (WGS) entry which is preliminary data.</text>
</comment>
<proteinExistence type="inferred from homology"/>
<comment type="subcellular location">
    <subcellularLocation>
        <location evidence="2">Cell membrane</location>
        <topology evidence="2">Single-pass type II membrane protein</topology>
    </subcellularLocation>
    <subcellularLocation>
        <location evidence="7">Membrane</location>
        <topology evidence="7">Single-pass type II membrane protein</topology>
    </subcellularLocation>
</comment>
<dbReference type="Proteomes" id="UP000014393">
    <property type="component" value="Unassembled WGS sequence"/>
</dbReference>
<comment type="similarity">
    <text evidence="3 7">Belongs to the peptidase S26 family.</text>
</comment>
<sequence>MGEGTSGGSRASEDASRWPAGRTHRSQARGRRAAPAPEVQNLHAAPGVDELPELDDLFDGEESQAPQTVVSAAEQPAPEPEPQPVPCPPEPPESNETKNVSEGPAKISAAEARLRLTLTEQLSNADEGLYADALRDELARAEAHVNHGGTTMNTTDGHSSAANTEQPPSYPPEVAPVRPEADTREAPVRNSRLRSVVEMALTVAVVLLVSVIIKTFFIQAFNVPSGSMETTLSTGDKFFVNRMVTDNEELRRGDIVVFVDPGGWLDDVEENRSWIAQTGTRILQGIGLLPADSGHYLVKRIIAKGGDTVSCCGEDGRVQVNGVPITEEYLNYGVSPSLQKFEVKVPEGYLWMMGDNRANSKDSRWHQRESGNGFVPVENVVGRAWYVFSPWSRHGRLPDMSHVFAGVPEPAAPAGARVALPDNPVDPRSLYAATATQTGNPPAVLSGQGG</sequence>
<evidence type="ECO:0000256" key="8">
    <source>
        <dbReference type="SAM" id="MobiDB-lite"/>
    </source>
</evidence>
<dbReference type="PATRIC" id="fig|883067.3.peg.827"/>
<dbReference type="GO" id="GO:0006465">
    <property type="term" value="P:signal peptide processing"/>
    <property type="evidence" value="ECO:0007669"/>
    <property type="project" value="InterPro"/>
</dbReference>
<dbReference type="InterPro" id="IPR019533">
    <property type="entry name" value="Peptidase_S26"/>
</dbReference>
<evidence type="ECO:0000259" key="9">
    <source>
        <dbReference type="Pfam" id="PF10502"/>
    </source>
</evidence>
<dbReference type="GO" id="GO:0005886">
    <property type="term" value="C:plasma membrane"/>
    <property type="evidence" value="ECO:0007669"/>
    <property type="project" value="UniProtKB-SubCell"/>
</dbReference>
<keyword evidence="7" id="KW-0812">Transmembrane</keyword>
<feature type="region of interest" description="Disordered" evidence="8">
    <location>
        <begin position="147"/>
        <end position="188"/>
    </location>
</feature>
<dbReference type="NCBIfam" id="TIGR02227">
    <property type="entry name" value="sigpep_I_bact"/>
    <property type="match status" value="1"/>
</dbReference>
<keyword evidence="7" id="KW-0645">Protease</keyword>
<feature type="region of interest" description="Disordered" evidence="8">
    <location>
        <begin position="1"/>
        <end position="103"/>
    </location>
</feature>
<evidence type="ECO:0000256" key="1">
    <source>
        <dbReference type="ARBA" id="ARBA00000677"/>
    </source>
</evidence>
<feature type="compositionally biased region" description="Pro residues" evidence="8">
    <location>
        <begin position="77"/>
        <end position="92"/>
    </location>
</feature>
<dbReference type="SUPFAM" id="SSF51306">
    <property type="entry name" value="LexA/Signal peptidase"/>
    <property type="match status" value="1"/>
</dbReference>